<protein>
    <recommendedName>
        <fullName evidence="1">C2 domain-containing protein</fullName>
    </recommendedName>
</protein>
<keyword evidence="3" id="KW-1185">Reference proteome</keyword>
<comment type="caution">
    <text evidence="2">The sequence shown here is derived from an EMBL/GenBank/DDBJ whole genome shotgun (WGS) entry which is preliminary data.</text>
</comment>
<dbReference type="InterPro" id="IPR047259">
    <property type="entry name" value="QUIRKY-like"/>
</dbReference>
<evidence type="ECO:0000313" key="2">
    <source>
        <dbReference type="EMBL" id="KAK3034574.1"/>
    </source>
</evidence>
<dbReference type="AlphaFoldDB" id="A0AA89B934"/>
<dbReference type="PANTHER" id="PTHR31425">
    <property type="entry name" value="PHOSPHORIBOSYLANTHRANILATE TRANSFERASE ISOFORM 1"/>
    <property type="match status" value="1"/>
</dbReference>
<name>A0AA89B934_9ASTE</name>
<evidence type="ECO:0000313" key="3">
    <source>
        <dbReference type="Proteomes" id="UP001188597"/>
    </source>
</evidence>
<proteinExistence type="predicted"/>
<dbReference type="SUPFAM" id="SSF49562">
    <property type="entry name" value="C2 domain (Calcium/lipid-binding domain, CaLB)"/>
    <property type="match status" value="1"/>
</dbReference>
<dbReference type="InterPro" id="IPR035892">
    <property type="entry name" value="C2_domain_sf"/>
</dbReference>
<feature type="domain" description="C2" evidence="1">
    <location>
        <begin position="1"/>
        <end position="118"/>
    </location>
</feature>
<reference evidence="2" key="1">
    <citation type="submission" date="2022-12" db="EMBL/GenBank/DDBJ databases">
        <title>Draft genome assemblies for two species of Escallonia (Escalloniales).</title>
        <authorList>
            <person name="Chanderbali A."/>
            <person name="Dervinis C."/>
            <person name="Anghel I."/>
            <person name="Soltis D."/>
            <person name="Soltis P."/>
            <person name="Zapata F."/>
        </authorList>
    </citation>
    <scope>NUCLEOTIDE SEQUENCE</scope>
    <source>
        <strain evidence="2">UCBG64.0493</strain>
        <tissue evidence="2">Leaf</tissue>
    </source>
</reference>
<dbReference type="PROSITE" id="PS50004">
    <property type="entry name" value="C2"/>
    <property type="match status" value="1"/>
</dbReference>
<dbReference type="PANTHER" id="PTHR31425:SF52">
    <property type="entry name" value="MULTIPLE C2 DOMAIN AND TRANSMEMBRANE REGION PROTEIN 7"/>
    <property type="match status" value="1"/>
</dbReference>
<dbReference type="SMART" id="SM00239">
    <property type="entry name" value="C2"/>
    <property type="match status" value="1"/>
</dbReference>
<gene>
    <name evidence="2" type="ORF">RJ639_033820</name>
</gene>
<accession>A0AA89B934</accession>
<sequence>MAMHNLKLGVDVVGADNLLRVVKARDLPAMDVTGSLDPYVEAKIGNYKGVTKHMEKQQNLIWNVVFAFSREQMQASVLEVVVKDKDLVKDDFVGIVRFDLSEVSVRVPPDSPPTPEWYRLQDKKGEKIKSELMLAVWIGTQADEAFPDAWHSDAASAIDSSAAASALIRVSRTMRLHLRVCLDGGYHVLDESTHYSSDLRPTAKQLWKPSIGVLELANLVS</sequence>
<dbReference type="EMBL" id="JAVXUP010000197">
    <property type="protein sequence ID" value="KAK3034574.1"/>
    <property type="molecule type" value="Genomic_DNA"/>
</dbReference>
<organism evidence="2 3">
    <name type="scientific">Escallonia herrerae</name>
    <dbReference type="NCBI Taxonomy" id="1293975"/>
    <lineage>
        <taxon>Eukaryota</taxon>
        <taxon>Viridiplantae</taxon>
        <taxon>Streptophyta</taxon>
        <taxon>Embryophyta</taxon>
        <taxon>Tracheophyta</taxon>
        <taxon>Spermatophyta</taxon>
        <taxon>Magnoliopsida</taxon>
        <taxon>eudicotyledons</taxon>
        <taxon>Gunneridae</taxon>
        <taxon>Pentapetalae</taxon>
        <taxon>asterids</taxon>
        <taxon>campanulids</taxon>
        <taxon>Escalloniales</taxon>
        <taxon>Escalloniaceae</taxon>
        <taxon>Escallonia</taxon>
    </lineage>
</organism>
<dbReference type="CDD" id="cd08378">
    <property type="entry name" value="C2B_MCTP_PRT_plant"/>
    <property type="match status" value="1"/>
</dbReference>
<dbReference type="Gene3D" id="2.60.40.150">
    <property type="entry name" value="C2 domain"/>
    <property type="match status" value="1"/>
</dbReference>
<dbReference type="InterPro" id="IPR047257">
    <property type="entry name" value="C2B_MCTP_PRT_plant"/>
</dbReference>
<dbReference type="FunFam" id="2.60.40.150:FF:000128">
    <property type="entry name" value="C2 domain-containing protein"/>
    <property type="match status" value="1"/>
</dbReference>
<dbReference type="Proteomes" id="UP001188597">
    <property type="component" value="Unassembled WGS sequence"/>
</dbReference>
<dbReference type="InterPro" id="IPR000008">
    <property type="entry name" value="C2_dom"/>
</dbReference>
<dbReference type="Pfam" id="PF00168">
    <property type="entry name" value="C2"/>
    <property type="match status" value="1"/>
</dbReference>
<evidence type="ECO:0000259" key="1">
    <source>
        <dbReference type="PROSITE" id="PS50004"/>
    </source>
</evidence>